<organism evidence="5 6">
    <name type="scientific">Effrenium voratum</name>
    <dbReference type="NCBI Taxonomy" id="2562239"/>
    <lineage>
        <taxon>Eukaryota</taxon>
        <taxon>Sar</taxon>
        <taxon>Alveolata</taxon>
        <taxon>Dinophyceae</taxon>
        <taxon>Suessiales</taxon>
        <taxon>Symbiodiniaceae</taxon>
        <taxon>Effrenium</taxon>
    </lineage>
</organism>
<dbReference type="PROSITE" id="PS50005">
    <property type="entry name" value="TPR"/>
    <property type="match status" value="1"/>
</dbReference>
<evidence type="ECO:0000256" key="2">
    <source>
        <dbReference type="ARBA" id="ARBA00022803"/>
    </source>
</evidence>
<keyword evidence="2 3" id="KW-0802">TPR repeat</keyword>
<feature type="compositionally biased region" description="Basic and acidic residues" evidence="4">
    <location>
        <begin position="172"/>
        <end position="210"/>
    </location>
</feature>
<keyword evidence="1" id="KW-0677">Repeat</keyword>
<dbReference type="EMBL" id="CAUJNA010003738">
    <property type="protein sequence ID" value="CAJ1408917.1"/>
    <property type="molecule type" value="Genomic_DNA"/>
</dbReference>
<sequence length="272" mass="31108">MALEQLRQAESFKEEGNHQHREGNYRKALGCYHKVFCFVNGLVAPQNQDVAKPAENHIPAEKVEEVKRLKQTTRLNMAACYLKLGENQKCVDACTAALDFGPHAKAYFRRAQAYVELRNFSDAGADLDRAGALEPKDQAIQQQIHQVRRSMRRGDAEKAFGGIFEAPAGEAQAKEEKAVEKKEETEEEKEEKVEEKKEEAKQPQEKKDEKEEKEEEAPIDPLLVPDEAKKFETQVRELSYAWQQTDEEVKVYIPFDQSEELSNLQESQAVVR</sequence>
<evidence type="ECO:0000256" key="1">
    <source>
        <dbReference type="ARBA" id="ARBA00022737"/>
    </source>
</evidence>
<accession>A0AA36JMF3</accession>
<dbReference type="InterPro" id="IPR011990">
    <property type="entry name" value="TPR-like_helical_dom_sf"/>
</dbReference>
<feature type="region of interest" description="Disordered" evidence="4">
    <location>
        <begin position="163"/>
        <end position="228"/>
    </location>
</feature>
<reference evidence="5" key="1">
    <citation type="submission" date="2023-08" db="EMBL/GenBank/DDBJ databases">
        <authorList>
            <person name="Chen Y."/>
            <person name="Shah S."/>
            <person name="Dougan E. K."/>
            <person name="Thang M."/>
            <person name="Chan C."/>
        </authorList>
    </citation>
    <scope>NUCLEOTIDE SEQUENCE</scope>
</reference>
<dbReference type="InterPro" id="IPR039663">
    <property type="entry name" value="AIP/AIPL1/TTC9"/>
</dbReference>
<evidence type="ECO:0000256" key="4">
    <source>
        <dbReference type="SAM" id="MobiDB-lite"/>
    </source>
</evidence>
<evidence type="ECO:0000313" key="6">
    <source>
        <dbReference type="Proteomes" id="UP001178507"/>
    </source>
</evidence>
<dbReference type="Proteomes" id="UP001178507">
    <property type="component" value="Unassembled WGS sequence"/>
</dbReference>
<comment type="caution">
    <text evidence="5">The sequence shown here is derived from an EMBL/GenBank/DDBJ whole genome shotgun (WGS) entry which is preliminary data.</text>
</comment>
<gene>
    <name evidence="5" type="ORF">EVOR1521_LOCUS30136</name>
</gene>
<dbReference type="Gene3D" id="1.25.40.10">
    <property type="entry name" value="Tetratricopeptide repeat domain"/>
    <property type="match status" value="1"/>
</dbReference>
<dbReference type="InterPro" id="IPR019734">
    <property type="entry name" value="TPR_rpt"/>
</dbReference>
<keyword evidence="6" id="KW-1185">Reference proteome</keyword>
<name>A0AA36JMF3_9DINO</name>
<feature type="repeat" description="TPR" evidence="3">
    <location>
        <begin position="104"/>
        <end position="137"/>
    </location>
</feature>
<evidence type="ECO:0000313" key="5">
    <source>
        <dbReference type="EMBL" id="CAJ1408917.1"/>
    </source>
</evidence>
<dbReference type="AlphaFoldDB" id="A0AA36JMF3"/>
<proteinExistence type="predicted"/>
<dbReference type="SUPFAM" id="SSF48452">
    <property type="entry name" value="TPR-like"/>
    <property type="match status" value="1"/>
</dbReference>
<evidence type="ECO:0000256" key="3">
    <source>
        <dbReference type="PROSITE-ProRule" id="PRU00339"/>
    </source>
</evidence>
<dbReference type="SMART" id="SM00028">
    <property type="entry name" value="TPR"/>
    <property type="match status" value="3"/>
</dbReference>
<protein>
    <submittedName>
        <fullName evidence="5">Uncharacterized protein</fullName>
    </submittedName>
</protein>
<dbReference type="PANTHER" id="PTHR11242">
    <property type="entry name" value="ARYL HYDROCARBON RECEPTOR INTERACTING PROTEIN RELATED"/>
    <property type="match status" value="1"/>
</dbReference>
<dbReference type="PANTHER" id="PTHR11242:SF0">
    <property type="entry name" value="TPR_REGION DOMAIN-CONTAINING PROTEIN"/>
    <property type="match status" value="1"/>
</dbReference>